<dbReference type="AlphaFoldDB" id="A0A2J6SDA5"/>
<dbReference type="STRING" id="1149755.A0A2J6SDA5"/>
<dbReference type="InterPro" id="IPR020070">
    <property type="entry name" value="Ribosomal_bL9_N"/>
</dbReference>
<keyword evidence="2" id="KW-0689">Ribosomal protein</keyword>
<organism evidence="5 6">
    <name type="scientific">Hyaloscypha variabilis (strain UAMH 11265 / GT02V1 / F)</name>
    <name type="common">Meliniomyces variabilis</name>
    <dbReference type="NCBI Taxonomy" id="1149755"/>
    <lineage>
        <taxon>Eukaryota</taxon>
        <taxon>Fungi</taxon>
        <taxon>Dikarya</taxon>
        <taxon>Ascomycota</taxon>
        <taxon>Pezizomycotina</taxon>
        <taxon>Leotiomycetes</taxon>
        <taxon>Helotiales</taxon>
        <taxon>Hyaloscyphaceae</taxon>
        <taxon>Hyaloscypha</taxon>
        <taxon>Hyaloscypha variabilis</taxon>
    </lineage>
</organism>
<feature type="domain" description="Ribosomal protein L9" evidence="4">
    <location>
        <begin position="47"/>
        <end position="93"/>
    </location>
</feature>
<dbReference type="InterPro" id="IPR036935">
    <property type="entry name" value="Ribosomal_bL9_N_sf"/>
</dbReference>
<dbReference type="InterPro" id="IPR000244">
    <property type="entry name" value="Ribosomal_bL9"/>
</dbReference>
<sequence length="284" mass="31694">MASALVAQAPQCLSCIRRMTGSLRDVFHVPSNNQIRGKKRLVKVSTVQVHLLQNVPGYGRRGAVIPVTAGMMRNIWYPKKMAEYLTDHKLQQLGVKKDTAIERDSTFRSNTERRLEKEKEKFERHIAAEAMMASIEPESTIAMELDLLGPERSMTVMENLIPPNLDFYRVPVAVADTPQKRVSPSIRFNSVISAAAAEVNDAEKPEITNIYGSVTTMDIAANLKAILAEDEEGVRVVLSPENISFVEETSRKNGVKHLGIFEIDIKLDGVPEAIRRTIRVNAQD</sequence>
<dbReference type="Proteomes" id="UP000235786">
    <property type="component" value="Unassembled WGS sequence"/>
</dbReference>
<reference evidence="5 6" key="1">
    <citation type="submission" date="2016-04" db="EMBL/GenBank/DDBJ databases">
        <title>A degradative enzymes factory behind the ericoid mycorrhizal symbiosis.</title>
        <authorList>
            <consortium name="DOE Joint Genome Institute"/>
            <person name="Martino E."/>
            <person name="Morin E."/>
            <person name="Grelet G."/>
            <person name="Kuo A."/>
            <person name="Kohler A."/>
            <person name="Daghino S."/>
            <person name="Barry K."/>
            <person name="Choi C."/>
            <person name="Cichocki N."/>
            <person name="Clum A."/>
            <person name="Copeland A."/>
            <person name="Hainaut M."/>
            <person name="Haridas S."/>
            <person name="Labutti K."/>
            <person name="Lindquist E."/>
            <person name="Lipzen A."/>
            <person name="Khouja H.-R."/>
            <person name="Murat C."/>
            <person name="Ohm R."/>
            <person name="Olson A."/>
            <person name="Spatafora J."/>
            <person name="Veneault-Fourrey C."/>
            <person name="Henrissat B."/>
            <person name="Grigoriev I."/>
            <person name="Martin F."/>
            <person name="Perotto S."/>
        </authorList>
    </citation>
    <scope>NUCLEOTIDE SEQUENCE [LARGE SCALE GENOMIC DNA]</scope>
    <source>
        <strain evidence="5 6">F</strain>
    </source>
</reference>
<dbReference type="GO" id="GO:0006412">
    <property type="term" value="P:translation"/>
    <property type="evidence" value="ECO:0007669"/>
    <property type="project" value="InterPro"/>
</dbReference>
<gene>
    <name evidence="5" type="ORF">L207DRAFT_522092</name>
</gene>
<comment type="similarity">
    <text evidence="1">Belongs to the bacterial ribosomal protein bL9 family.</text>
</comment>
<accession>A0A2J6SDA5</accession>
<dbReference type="Gene3D" id="3.40.5.10">
    <property type="entry name" value="Ribosomal protein L9, N-terminal domain"/>
    <property type="match status" value="1"/>
</dbReference>
<dbReference type="EMBL" id="KZ613937">
    <property type="protein sequence ID" value="PMD48754.1"/>
    <property type="molecule type" value="Genomic_DNA"/>
</dbReference>
<dbReference type="PANTHER" id="PTHR21368">
    <property type="entry name" value="50S RIBOSOMAL PROTEIN L9"/>
    <property type="match status" value="1"/>
</dbReference>
<name>A0A2J6SDA5_HYAVF</name>
<dbReference type="InterPro" id="IPR009027">
    <property type="entry name" value="Ribosomal_bL9/RNase_H1_N"/>
</dbReference>
<dbReference type="Pfam" id="PF01281">
    <property type="entry name" value="Ribosomal_L9_N"/>
    <property type="match status" value="1"/>
</dbReference>
<dbReference type="GO" id="GO:0003735">
    <property type="term" value="F:structural constituent of ribosome"/>
    <property type="evidence" value="ECO:0007669"/>
    <property type="project" value="InterPro"/>
</dbReference>
<evidence type="ECO:0000313" key="6">
    <source>
        <dbReference type="Proteomes" id="UP000235786"/>
    </source>
</evidence>
<evidence type="ECO:0000256" key="1">
    <source>
        <dbReference type="ARBA" id="ARBA00010605"/>
    </source>
</evidence>
<dbReference type="GO" id="GO:0005840">
    <property type="term" value="C:ribosome"/>
    <property type="evidence" value="ECO:0007669"/>
    <property type="project" value="UniProtKB-KW"/>
</dbReference>
<evidence type="ECO:0000256" key="2">
    <source>
        <dbReference type="ARBA" id="ARBA00022980"/>
    </source>
</evidence>
<proteinExistence type="inferred from homology"/>
<dbReference type="SUPFAM" id="SSF55658">
    <property type="entry name" value="L9 N-domain-like"/>
    <property type="match status" value="1"/>
</dbReference>
<evidence type="ECO:0000313" key="5">
    <source>
        <dbReference type="EMBL" id="PMD48754.1"/>
    </source>
</evidence>
<keyword evidence="3" id="KW-0687">Ribonucleoprotein</keyword>
<evidence type="ECO:0000259" key="4">
    <source>
        <dbReference type="Pfam" id="PF01281"/>
    </source>
</evidence>
<dbReference type="GO" id="GO:1990904">
    <property type="term" value="C:ribonucleoprotein complex"/>
    <property type="evidence" value="ECO:0007669"/>
    <property type="project" value="UniProtKB-KW"/>
</dbReference>
<keyword evidence="6" id="KW-1185">Reference proteome</keyword>
<protein>
    <recommendedName>
        <fullName evidence="4">Ribosomal protein L9 domain-containing protein</fullName>
    </recommendedName>
</protein>
<dbReference type="OrthoDB" id="5555409at2759"/>
<evidence type="ECO:0000256" key="3">
    <source>
        <dbReference type="ARBA" id="ARBA00023274"/>
    </source>
</evidence>